<dbReference type="GO" id="GO:0006506">
    <property type="term" value="P:GPI anchor biosynthetic process"/>
    <property type="evidence" value="ECO:0007669"/>
    <property type="project" value="InterPro"/>
</dbReference>
<keyword evidence="1" id="KW-0812">Transmembrane</keyword>
<dbReference type="GO" id="GO:0000139">
    <property type="term" value="C:Golgi membrane"/>
    <property type="evidence" value="ECO:0007669"/>
    <property type="project" value="InterPro"/>
</dbReference>
<dbReference type="GO" id="GO:0016757">
    <property type="term" value="F:glycosyltransferase activity"/>
    <property type="evidence" value="ECO:0007669"/>
    <property type="project" value="InterPro"/>
</dbReference>
<name>A0A0H5QRH0_9EUKA</name>
<sequence>FHNHIIAAGSNFISNWDRSPFQNPASEPEFAFAVITTKRALSYVQTWVWSLLAGNSEENLSKIALSFINMNSLSNEHTDLEPFRNLSGIPIIDTFPDVRVHRSVQTWVRNQYLGYALALRSCLSSNASMCVVFEDDGLLMWDFISKLRHLIGSFRNDKPNLSVKLYVGDFLTGFATDNFIFELCLIPALIAVSVVLFALVVFRPPRKQPTTSKPASSTAMNKHRYWKIAFLILTIYINIVVAMLLFSRQSFLSWFQPQEHVLIECTEKAGNVAILYPRESASALHDHLVAAMASPNNLAPIDLEMFDWMKSTNDWDTMQCIPSIVQHVGVITSAPEKSHFGKYERRDSRYRFGKDIFKI</sequence>
<keyword evidence="1" id="KW-1133">Transmembrane helix</keyword>
<reference evidence="2" key="1">
    <citation type="submission" date="2015-04" db="EMBL/GenBank/DDBJ databases">
        <title>The genome sequence of the plant pathogenic Rhizarian Plasmodiophora brassicae reveals insights in its biotrophic life cycle and the origin of chitin synthesis.</title>
        <authorList>
            <person name="Schwelm A."/>
            <person name="Fogelqvist J."/>
            <person name="Knaust A."/>
            <person name="Julke S."/>
            <person name="Lilja T."/>
            <person name="Dhandapani V."/>
            <person name="Bonilla-Rosso G."/>
            <person name="Karlsson M."/>
            <person name="Shevchenko A."/>
            <person name="Choi S.R."/>
            <person name="Kim H.G."/>
            <person name="Park J.Y."/>
            <person name="Lim Y.P."/>
            <person name="Ludwig-Muller J."/>
            <person name="Dixelius C."/>
        </authorList>
    </citation>
    <scope>NUCLEOTIDE SEQUENCE</scope>
    <source>
        <tissue evidence="2">Potato root galls</tissue>
    </source>
</reference>
<feature type="transmembrane region" description="Helical" evidence="1">
    <location>
        <begin position="179"/>
        <end position="204"/>
    </location>
</feature>
<keyword evidence="1" id="KW-0472">Membrane</keyword>
<dbReference type="PANTHER" id="PTHR31410:SF1">
    <property type="entry name" value="POST-GPI ATTACHMENT TO PROTEINS FACTOR 4"/>
    <property type="match status" value="1"/>
</dbReference>
<dbReference type="AlphaFoldDB" id="A0A0H5QRH0"/>
<proteinExistence type="predicted"/>
<accession>A0A0H5QRH0</accession>
<dbReference type="InterPro" id="IPR029675">
    <property type="entry name" value="PGAP4"/>
</dbReference>
<organism evidence="2">
    <name type="scientific">Spongospora subterranea</name>
    <dbReference type="NCBI Taxonomy" id="70186"/>
    <lineage>
        <taxon>Eukaryota</taxon>
        <taxon>Sar</taxon>
        <taxon>Rhizaria</taxon>
        <taxon>Endomyxa</taxon>
        <taxon>Phytomyxea</taxon>
        <taxon>Plasmodiophorida</taxon>
        <taxon>Plasmodiophoridae</taxon>
        <taxon>Spongospora</taxon>
    </lineage>
</organism>
<evidence type="ECO:0000256" key="1">
    <source>
        <dbReference type="SAM" id="Phobius"/>
    </source>
</evidence>
<dbReference type="PANTHER" id="PTHR31410">
    <property type="entry name" value="TRANSMEMBRANE PROTEIN 246"/>
    <property type="match status" value="1"/>
</dbReference>
<protein>
    <submittedName>
        <fullName evidence="2">Uncharacterized protein</fullName>
    </submittedName>
</protein>
<dbReference type="EMBL" id="HACM01003664">
    <property type="protein sequence ID" value="CRZ04106.1"/>
    <property type="molecule type" value="Transcribed_RNA"/>
</dbReference>
<feature type="non-terminal residue" evidence="2">
    <location>
        <position position="1"/>
    </location>
</feature>
<feature type="transmembrane region" description="Helical" evidence="1">
    <location>
        <begin position="225"/>
        <end position="246"/>
    </location>
</feature>
<evidence type="ECO:0000313" key="2">
    <source>
        <dbReference type="EMBL" id="CRZ04106.1"/>
    </source>
</evidence>